<feature type="region of interest" description="Disordered" evidence="1">
    <location>
        <begin position="371"/>
        <end position="405"/>
    </location>
</feature>
<feature type="domain" description="Zinc knuckle CX2CX4HX4C" evidence="3">
    <location>
        <begin position="182"/>
        <end position="228"/>
    </location>
</feature>
<dbReference type="PANTHER" id="PTHR31286">
    <property type="entry name" value="GLYCINE-RICH CELL WALL STRUCTURAL PROTEIN 1.8-LIKE"/>
    <property type="match status" value="1"/>
</dbReference>
<gene>
    <name evidence="4" type="ORF">CB5_LOCUS449</name>
</gene>
<sequence length="518" mass="58500">MENREPSNYMKVQDLINDFRGLLATPSSAAIKLGVGDLSHDEFFNFCLVAKLHAEIIPSIKGLIGVLRRAWTFIAPFEVREAKNGIFLLSFKSKEDLQAVWDASPWCYNGTLIILERFRRCTPVECYNFNSAPLWVQFHDLPPDMMTPSIATKLASRVGEVIPTAANRMMRASFVRVRIFADLRLPLEKSLIIRLDNEKDLEIRLAYERLPRFCLFCGRLGHDIEHCKTRNSMLDKIPPGIPQTDRTSLEEFLQPRYPLSLSATPWTSSLADARATPSSPKMTRGNSGIPHHGKSASLEGLTNSSTKIRGPPQNPLTMHEMDPPEYLNRPTLTDQPITKRDWPNNSQPTMESLPNSLEVFFYRDDTQQDISTQEKCWDRSNISKTGRDPESNNIPNPANQTRPPIADPNSNAIVVWHPKLALELSTSTEVLNPPNLVNVPITAAYSAGQIRRTRNMLTPGGKTTNSKLQVNRNFIDFKRQKEMKSILPISIQHEMVEQISAPNPFTVTARVKTPSLHK</sequence>
<organism evidence="4">
    <name type="scientific">Ananas comosus var. bracteatus</name>
    <name type="common">red pineapple</name>
    <dbReference type="NCBI Taxonomy" id="296719"/>
    <lineage>
        <taxon>Eukaryota</taxon>
        <taxon>Viridiplantae</taxon>
        <taxon>Streptophyta</taxon>
        <taxon>Embryophyta</taxon>
        <taxon>Tracheophyta</taxon>
        <taxon>Spermatophyta</taxon>
        <taxon>Magnoliopsida</taxon>
        <taxon>Liliopsida</taxon>
        <taxon>Poales</taxon>
        <taxon>Bromeliaceae</taxon>
        <taxon>Bromelioideae</taxon>
        <taxon>Ananas</taxon>
    </lineage>
</organism>
<dbReference type="InterPro" id="IPR040256">
    <property type="entry name" value="At4g02000-like"/>
</dbReference>
<dbReference type="EMBL" id="LR862129">
    <property type="protein sequence ID" value="CAD1817238.1"/>
    <property type="molecule type" value="Genomic_DNA"/>
</dbReference>
<name>A0A6V7NFD0_ANACO</name>
<evidence type="ECO:0000313" key="4">
    <source>
        <dbReference type="EMBL" id="CAD1817238.1"/>
    </source>
</evidence>
<proteinExistence type="predicted"/>
<feature type="domain" description="DUF4283" evidence="2">
    <location>
        <begin position="42"/>
        <end position="118"/>
    </location>
</feature>
<dbReference type="InterPro" id="IPR025836">
    <property type="entry name" value="Zn_knuckle_CX2CX4HX4C"/>
</dbReference>
<accession>A0A6V7NFD0</accession>
<reference evidence="4" key="1">
    <citation type="submission" date="2020-07" db="EMBL/GenBank/DDBJ databases">
        <authorList>
            <person name="Lin J."/>
        </authorList>
    </citation>
    <scope>NUCLEOTIDE SEQUENCE</scope>
</reference>
<evidence type="ECO:0000259" key="2">
    <source>
        <dbReference type="Pfam" id="PF14111"/>
    </source>
</evidence>
<feature type="compositionally biased region" description="Polar residues" evidence="1">
    <location>
        <begin position="268"/>
        <end position="286"/>
    </location>
</feature>
<dbReference type="PANTHER" id="PTHR31286:SF167">
    <property type="entry name" value="OS09G0268800 PROTEIN"/>
    <property type="match status" value="1"/>
</dbReference>
<feature type="region of interest" description="Disordered" evidence="1">
    <location>
        <begin position="268"/>
        <end position="351"/>
    </location>
</feature>
<dbReference type="Pfam" id="PF14111">
    <property type="entry name" value="DUF4283"/>
    <property type="match status" value="1"/>
</dbReference>
<dbReference type="Pfam" id="PF14392">
    <property type="entry name" value="zf-CCHC_4"/>
    <property type="match status" value="1"/>
</dbReference>
<protein>
    <recommendedName>
        <fullName evidence="5">CCHC-type domain-containing protein</fullName>
    </recommendedName>
</protein>
<dbReference type="AlphaFoldDB" id="A0A6V7NFD0"/>
<dbReference type="InterPro" id="IPR025558">
    <property type="entry name" value="DUF4283"/>
</dbReference>
<evidence type="ECO:0008006" key="5">
    <source>
        <dbReference type="Google" id="ProtNLM"/>
    </source>
</evidence>
<feature type="compositionally biased region" description="Polar residues" evidence="1">
    <location>
        <begin position="391"/>
        <end position="405"/>
    </location>
</feature>
<feature type="compositionally biased region" description="Polar residues" evidence="1">
    <location>
        <begin position="371"/>
        <end position="384"/>
    </location>
</feature>
<evidence type="ECO:0000259" key="3">
    <source>
        <dbReference type="Pfam" id="PF14392"/>
    </source>
</evidence>
<evidence type="ECO:0000256" key="1">
    <source>
        <dbReference type="SAM" id="MobiDB-lite"/>
    </source>
</evidence>